<feature type="compositionally biased region" description="Acidic residues" evidence="13">
    <location>
        <begin position="486"/>
        <end position="497"/>
    </location>
</feature>
<dbReference type="InterPro" id="IPR009057">
    <property type="entry name" value="Homeodomain-like_sf"/>
</dbReference>
<keyword evidence="4" id="KW-0747">Spliceosome</keyword>
<name>A0A1Q3D073_CEPFO</name>
<dbReference type="FunFam" id="1.10.10.60:FF:000021">
    <property type="entry name" value="CDC5 cell division cycle 5-like"/>
    <property type="match status" value="1"/>
</dbReference>
<dbReference type="CDD" id="cd11659">
    <property type="entry name" value="SANT_CDC5_II"/>
    <property type="match status" value="1"/>
</dbReference>
<dbReference type="GO" id="GO:0005681">
    <property type="term" value="C:spliceosomal complex"/>
    <property type="evidence" value="ECO:0007669"/>
    <property type="project" value="UniProtKB-KW"/>
</dbReference>
<feature type="compositionally biased region" description="Basic and acidic residues" evidence="13">
    <location>
        <begin position="474"/>
        <end position="484"/>
    </location>
</feature>
<sequence>RIMIKGGVWKNTEDEILKAAVMKYGKNQWARISSLLVRKSAKQCKARWYEWLDPSIKKTEWTREEDEKLLHLAKLMPTQWRTIAPIVGRTPSQCLERYEKLLDAALFKDDNYEPGDDPRKSTPGEIDPHPELKPSRPDPVDMDEDEKEMLSEARARLANTRGKKAKRKAREKELEEARRLDSLQKRRELKDAEIGEGLVRRKSIGRMKRARNVEPPSPEDFPQVVRYPEAYYERKILVGKTLDFDFCINEGFPIVAWLEAQELAPLFKINLPYYPELMKEFYVNILPSSSVDLYTKVKYKEIELNYKTLASILEIPYVGTRAWCQRHWAVDGAFSKEECVRLLFGEDATIFQKMYSRNLSFQHRFLHRVVATHILPKAGGFDEVTHMEAFTMFHIITGQRINVPKLIINHMQAMHSRENARLPYSNIITKILMHFGVDFSGEVHHALQSADKLGKGTLGRMGFKKHKRLGTWIPREEDSNRVIGEEGGEEGGEEVQGEEERAPQVNPTPSVNLPNNQFEELMQAIKGMKMDIQTIKRRQKRIARKLVEKGVIGNEGIITSSSSQEDDDNQREDEATDDMSDMEGNMDEPMND</sequence>
<dbReference type="PROSITE" id="PS51294">
    <property type="entry name" value="HTH_MYB"/>
    <property type="match status" value="2"/>
</dbReference>
<evidence type="ECO:0000256" key="10">
    <source>
        <dbReference type="ARBA" id="ARBA00023204"/>
    </source>
</evidence>
<dbReference type="GO" id="GO:0000398">
    <property type="term" value="P:mRNA splicing, via spliceosome"/>
    <property type="evidence" value="ECO:0007669"/>
    <property type="project" value="InterPro"/>
</dbReference>
<feature type="compositionally biased region" description="Polar residues" evidence="13">
    <location>
        <begin position="505"/>
        <end position="514"/>
    </location>
</feature>
<evidence type="ECO:0000256" key="11">
    <source>
        <dbReference type="ARBA" id="ARBA00023242"/>
    </source>
</evidence>
<dbReference type="PROSITE" id="PS50090">
    <property type="entry name" value="MYB_LIKE"/>
    <property type="match status" value="2"/>
</dbReference>
<evidence type="ECO:0000256" key="4">
    <source>
        <dbReference type="ARBA" id="ARBA00022728"/>
    </source>
</evidence>
<comment type="caution">
    <text evidence="16">The sequence shown here is derived from an EMBL/GenBank/DDBJ whole genome shotgun (WGS) entry which is preliminary data.</text>
</comment>
<dbReference type="InterPro" id="IPR001005">
    <property type="entry name" value="SANT/Myb"/>
</dbReference>
<dbReference type="GO" id="GO:0003677">
    <property type="term" value="F:DNA binding"/>
    <property type="evidence" value="ECO:0007669"/>
    <property type="project" value="UniProtKB-KW"/>
</dbReference>
<feature type="non-terminal residue" evidence="16">
    <location>
        <position position="1"/>
    </location>
</feature>
<dbReference type="Pfam" id="PF20167">
    <property type="entry name" value="Transposase_32"/>
    <property type="match status" value="1"/>
</dbReference>
<feature type="region of interest" description="Disordered" evidence="13">
    <location>
        <begin position="550"/>
        <end position="592"/>
    </location>
</feature>
<dbReference type="AlphaFoldDB" id="A0A1Q3D073"/>
<evidence type="ECO:0000313" key="17">
    <source>
        <dbReference type="Proteomes" id="UP000187406"/>
    </source>
</evidence>
<keyword evidence="3" id="KW-0507">mRNA processing</keyword>
<feature type="domain" description="Myb-like" evidence="14">
    <location>
        <begin position="53"/>
        <end position="102"/>
    </location>
</feature>
<dbReference type="Gene3D" id="1.10.10.60">
    <property type="entry name" value="Homeodomain-like"/>
    <property type="match status" value="2"/>
</dbReference>
<keyword evidence="6" id="KW-0227">DNA damage</keyword>
<feature type="region of interest" description="Disordered" evidence="13">
    <location>
        <begin position="109"/>
        <end position="149"/>
    </location>
</feature>
<dbReference type="PANTHER" id="PTHR45885">
    <property type="entry name" value="CELL DIVISION CYCLE 5-LIKE PROTEIN"/>
    <property type="match status" value="1"/>
</dbReference>
<dbReference type="Pfam" id="PF13921">
    <property type="entry name" value="Myb_DNA-bind_6"/>
    <property type="match status" value="1"/>
</dbReference>
<feature type="region of interest" description="Disordered" evidence="13">
    <location>
        <begin position="156"/>
        <end position="175"/>
    </location>
</feature>
<evidence type="ECO:0000256" key="5">
    <source>
        <dbReference type="ARBA" id="ARBA00022737"/>
    </source>
</evidence>
<dbReference type="Proteomes" id="UP000187406">
    <property type="component" value="Unassembled WGS sequence"/>
</dbReference>
<feature type="compositionally biased region" description="Acidic residues" evidence="13">
    <location>
        <begin position="564"/>
        <end position="592"/>
    </location>
</feature>
<evidence type="ECO:0000256" key="12">
    <source>
        <dbReference type="ARBA" id="ARBA00023306"/>
    </source>
</evidence>
<feature type="domain" description="Myb-like" evidence="14">
    <location>
        <begin position="1"/>
        <end position="52"/>
    </location>
</feature>
<evidence type="ECO:0000256" key="13">
    <source>
        <dbReference type="SAM" id="MobiDB-lite"/>
    </source>
</evidence>
<dbReference type="InterPro" id="IPR046796">
    <property type="entry name" value="Transposase_32_dom"/>
</dbReference>
<proteinExistence type="inferred from homology"/>
<dbReference type="CDD" id="cd00167">
    <property type="entry name" value="SANT"/>
    <property type="match status" value="1"/>
</dbReference>
<protein>
    <submittedName>
        <fullName evidence="16">Myb_DNA-bind_6 domain-containing protein</fullName>
    </submittedName>
</protein>
<evidence type="ECO:0000256" key="8">
    <source>
        <dbReference type="ARBA" id="ARBA00023125"/>
    </source>
</evidence>
<keyword evidence="5" id="KW-0677">Repeat</keyword>
<reference evidence="17" key="1">
    <citation type="submission" date="2016-04" db="EMBL/GenBank/DDBJ databases">
        <title>Cephalotus genome sequencing.</title>
        <authorList>
            <person name="Fukushima K."/>
            <person name="Hasebe M."/>
            <person name="Fang X."/>
        </authorList>
    </citation>
    <scope>NUCLEOTIDE SEQUENCE [LARGE SCALE GENOMIC DNA]</scope>
    <source>
        <strain evidence="17">cv. St1</strain>
    </source>
</reference>
<keyword evidence="8" id="KW-0238">DNA-binding</keyword>
<keyword evidence="12" id="KW-0131">Cell cycle</keyword>
<dbReference type="EMBL" id="BDDD01003708">
    <property type="protein sequence ID" value="GAV85854.1"/>
    <property type="molecule type" value="Genomic_DNA"/>
</dbReference>
<feature type="region of interest" description="Disordered" evidence="13">
    <location>
        <begin position="474"/>
        <end position="514"/>
    </location>
</feature>
<dbReference type="GO" id="GO:0000974">
    <property type="term" value="C:Prp19 complex"/>
    <property type="evidence" value="ECO:0007669"/>
    <property type="project" value="InterPro"/>
</dbReference>
<organism evidence="16 17">
    <name type="scientific">Cephalotus follicularis</name>
    <name type="common">Albany pitcher plant</name>
    <dbReference type="NCBI Taxonomy" id="3775"/>
    <lineage>
        <taxon>Eukaryota</taxon>
        <taxon>Viridiplantae</taxon>
        <taxon>Streptophyta</taxon>
        <taxon>Embryophyta</taxon>
        <taxon>Tracheophyta</taxon>
        <taxon>Spermatophyta</taxon>
        <taxon>Magnoliopsida</taxon>
        <taxon>eudicotyledons</taxon>
        <taxon>Gunneridae</taxon>
        <taxon>Pentapetalae</taxon>
        <taxon>rosids</taxon>
        <taxon>fabids</taxon>
        <taxon>Oxalidales</taxon>
        <taxon>Cephalotaceae</taxon>
        <taxon>Cephalotus</taxon>
    </lineage>
</organism>
<gene>
    <name evidence="16" type="ORF">CFOL_v3_29288</name>
</gene>
<accession>A0A1Q3D073</accession>
<evidence type="ECO:0000259" key="15">
    <source>
        <dbReference type="PROSITE" id="PS51294"/>
    </source>
</evidence>
<evidence type="ECO:0000256" key="6">
    <source>
        <dbReference type="ARBA" id="ARBA00022763"/>
    </source>
</evidence>
<dbReference type="STRING" id="3775.A0A1Q3D073"/>
<dbReference type="GO" id="GO:0006355">
    <property type="term" value="P:regulation of DNA-templated transcription"/>
    <property type="evidence" value="ECO:0007669"/>
    <property type="project" value="UniProtKB-ARBA"/>
</dbReference>
<dbReference type="PANTHER" id="PTHR45885:SF1">
    <property type="entry name" value="CELL DIVISION CYCLE 5-LIKE PROTEIN"/>
    <property type="match status" value="1"/>
</dbReference>
<feature type="compositionally biased region" description="Basic and acidic residues" evidence="13">
    <location>
        <begin position="109"/>
        <end position="139"/>
    </location>
</feature>
<keyword evidence="7" id="KW-0175">Coiled coil</keyword>
<keyword evidence="11" id="KW-0539">Nucleus</keyword>
<comment type="similarity">
    <text evidence="2">Belongs to the CEF1 family.</text>
</comment>
<evidence type="ECO:0000256" key="7">
    <source>
        <dbReference type="ARBA" id="ARBA00023054"/>
    </source>
</evidence>
<evidence type="ECO:0000256" key="9">
    <source>
        <dbReference type="ARBA" id="ARBA00023187"/>
    </source>
</evidence>
<dbReference type="SUPFAM" id="SSF46689">
    <property type="entry name" value="Homeodomain-like"/>
    <property type="match status" value="1"/>
</dbReference>
<evidence type="ECO:0000259" key="14">
    <source>
        <dbReference type="PROSITE" id="PS50090"/>
    </source>
</evidence>
<evidence type="ECO:0000256" key="3">
    <source>
        <dbReference type="ARBA" id="ARBA00022664"/>
    </source>
</evidence>
<dbReference type="InterPro" id="IPR017930">
    <property type="entry name" value="Myb_dom"/>
</dbReference>
<evidence type="ECO:0000256" key="2">
    <source>
        <dbReference type="ARBA" id="ARBA00010506"/>
    </source>
</evidence>
<dbReference type="InterPro" id="IPR047242">
    <property type="entry name" value="CDC5L/Cef1"/>
</dbReference>
<evidence type="ECO:0000313" key="16">
    <source>
        <dbReference type="EMBL" id="GAV85854.1"/>
    </source>
</evidence>
<dbReference type="OrthoDB" id="1410009at2759"/>
<dbReference type="GO" id="GO:0006281">
    <property type="term" value="P:DNA repair"/>
    <property type="evidence" value="ECO:0007669"/>
    <property type="project" value="UniProtKB-KW"/>
</dbReference>
<comment type="subcellular location">
    <subcellularLocation>
        <location evidence="1">Nucleus</location>
    </subcellularLocation>
</comment>
<keyword evidence="10" id="KW-0234">DNA repair</keyword>
<keyword evidence="9" id="KW-0508">mRNA splicing</keyword>
<keyword evidence="17" id="KW-1185">Reference proteome</keyword>
<feature type="domain" description="HTH myb-type" evidence="15">
    <location>
        <begin position="1"/>
        <end position="56"/>
    </location>
</feature>
<feature type="domain" description="HTH myb-type" evidence="15">
    <location>
        <begin position="57"/>
        <end position="106"/>
    </location>
</feature>
<evidence type="ECO:0000256" key="1">
    <source>
        <dbReference type="ARBA" id="ARBA00004123"/>
    </source>
</evidence>
<dbReference type="FunFam" id="1.10.10.60:FF:000091">
    <property type="entry name" value="CDC5 cell division cycle 5-like"/>
    <property type="match status" value="1"/>
</dbReference>
<dbReference type="SMART" id="SM00717">
    <property type="entry name" value="SANT"/>
    <property type="match status" value="2"/>
</dbReference>
<dbReference type="InterPro" id="IPR047240">
    <property type="entry name" value="SANT_CDC5L_II"/>
</dbReference>
<dbReference type="InParanoid" id="A0A1Q3D073"/>